<feature type="compositionally biased region" description="Basic and acidic residues" evidence="1">
    <location>
        <begin position="339"/>
        <end position="351"/>
    </location>
</feature>
<reference evidence="3" key="1">
    <citation type="submission" date="2025-08" db="UniProtKB">
        <authorList>
            <consortium name="Ensembl"/>
        </authorList>
    </citation>
    <scope>IDENTIFICATION</scope>
</reference>
<dbReference type="OrthoDB" id="6579237at2759"/>
<dbReference type="KEGG" id="kmr:108240032"/>
<evidence type="ECO:0000313" key="4">
    <source>
        <dbReference type="Proteomes" id="UP000264800"/>
    </source>
</evidence>
<feature type="region of interest" description="Disordered" evidence="1">
    <location>
        <begin position="430"/>
        <end position="499"/>
    </location>
</feature>
<organism evidence="3 4">
    <name type="scientific">Kryptolebias marmoratus</name>
    <name type="common">Mangrove killifish</name>
    <name type="synonym">Rivulus marmoratus</name>
    <dbReference type="NCBI Taxonomy" id="37003"/>
    <lineage>
        <taxon>Eukaryota</taxon>
        <taxon>Metazoa</taxon>
        <taxon>Chordata</taxon>
        <taxon>Craniata</taxon>
        <taxon>Vertebrata</taxon>
        <taxon>Euteleostomi</taxon>
        <taxon>Actinopterygii</taxon>
        <taxon>Neopterygii</taxon>
        <taxon>Teleostei</taxon>
        <taxon>Neoteleostei</taxon>
        <taxon>Acanthomorphata</taxon>
        <taxon>Ovalentaria</taxon>
        <taxon>Atherinomorphae</taxon>
        <taxon>Cyprinodontiformes</taxon>
        <taxon>Rivulidae</taxon>
        <taxon>Kryptolebias</taxon>
    </lineage>
</organism>
<evidence type="ECO:0000256" key="1">
    <source>
        <dbReference type="SAM" id="MobiDB-lite"/>
    </source>
</evidence>
<dbReference type="STRING" id="37003.ENSKMAP00000010837"/>
<dbReference type="PANTHER" id="PTHR21436:SF2">
    <property type="entry name" value="COILED-COIL DOMAIN-CONTAINING PROTEIN 142"/>
    <property type="match status" value="1"/>
</dbReference>
<dbReference type="Proteomes" id="UP000264800">
    <property type="component" value="Unplaced"/>
</dbReference>
<sequence length="1030" mass="115383">MGPPQQACVKGLLLRPSPHLQRQHGTLWRLLEQRSLLLLTHEYTRRLRLTAEFLSRLKHLWRAQRKESHFRNNQTRSSSSSCRISLASLSQELWVHLNHWRCLISRVHSDLYLRTALLSHAKMLEDMKQTLTLFGLQLLVLMEQYVSGVLSWIGRTESDSLPREVLEDILAGIDLYNQAVEEHRTHLSASELRESAQQQLHCSKLLTSLPKTERHHPAAFSVKDLLTILAIHHAEVAAKQLHCRIFDQVCKAHSSHKGLPDNFNQASRCSCGKSSWTWEQLQHTYLTSSPLLSNNQPTPLLSSLHTSKKTPPVSIPDRHLDQTTSETHRPASAKPPSFKHKEQSSKKDQTRQCHTCISPGSLTQTSVETLDLIQPNLEKKQSSEKCERLKTTSCNHLPALHLCQLDHCVELLLRVLVASTDLLAPPAAEQLLPDTDPVSSGSPLGNNARSDGLNKVGTKPIRCHSADGVGQDRTKLDGPAGPDVADSLGLQSDEEKKDKVPIKATHVEPDCACGPRSVRWMDFGRSLLLDDLLEYYHTLLWTLCNKALWLKLHVAQTGTINLQEEHRVTQALKTGLFLKESKTLLEDFRPCLLAQVEHAHWDSVMCKSLSSALKDKCLRSEGSDSVEPSPKPGGGVMMSQTMEYFLLLPPPLLSSLSCHQSNSCVSGSAGLLASRWALQRRSVSLLLASVQLSTVWVVSKAYQFLSSWSPKKFLLITQGDLRMLLESLDLITEQTKTLLMDLDSDHQSTVQNHNLHLLRQQLKVLDGAVCELQTFSSSVLKTFSVDCKRMSVEIFERTMPSAGHWRPSHRTGFPSTPSEYASLAAQTVIGQVLEAVAPLSEDARVQALSVAMTAFMEAWMEHILKRKIRFSLQGALQLKQDFDCVREMIRSDESGLSAELHRRLLSLRVFQQVDSAVLCLLQQPQVKPNLHCRDWEPFTHCCPNSRSRDSIDAIVGSNITYLGYVEGEEPDPAFVTSNLPPVDPSTPAEPYLAPSEALGAAQQDWLDLRIQSSTRRWRLPGLHCLSKTEP</sequence>
<dbReference type="RefSeq" id="XP_017278616.1">
    <property type="nucleotide sequence ID" value="XM_017423127.2"/>
</dbReference>
<name>A0A3Q3FC16_KRYMA</name>
<evidence type="ECO:0000313" key="3">
    <source>
        <dbReference type="Ensembl" id="ENSKMAP00000010837.1"/>
    </source>
</evidence>
<dbReference type="InterPro" id="IPR026700">
    <property type="entry name" value="CCDC142"/>
</dbReference>
<dbReference type="PANTHER" id="PTHR21436">
    <property type="entry name" value="COILED-COIL DOMAIN-CONTAINING PROTEIN 142"/>
    <property type="match status" value="1"/>
</dbReference>
<feature type="domain" description="Coiled-coil protein 142 C-terminal" evidence="2">
    <location>
        <begin position="539"/>
        <end position="947"/>
    </location>
</feature>
<dbReference type="CTD" id="84865"/>
<reference evidence="3" key="2">
    <citation type="submission" date="2025-09" db="UniProtKB">
        <authorList>
            <consortium name="Ensembl"/>
        </authorList>
    </citation>
    <scope>IDENTIFICATION</scope>
</reference>
<dbReference type="Pfam" id="PF14923">
    <property type="entry name" value="CCDC142"/>
    <property type="match status" value="1"/>
</dbReference>
<dbReference type="GeneTree" id="ENSGT00390000009871"/>
<dbReference type="Ensembl" id="ENSKMAT00000011003.1">
    <property type="protein sequence ID" value="ENSKMAP00000010837.1"/>
    <property type="gene ID" value="ENSKMAG00000008142.1"/>
</dbReference>
<dbReference type="RefSeq" id="XP_024863162.1">
    <property type="nucleotide sequence ID" value="XM_025007394.1"/>
</dbReference>
<dbReference type="RefSeq" id="XP_024863163.1">
    <property type="nucleotide sequence ID" value="XM_025007395.2"/>
</dbReference>
<evidence type="ECO:0000259" key="2">
    <source>
        <dbReference type="Pfam" id="PF14923"/>
    </source>
</evidence>
<feature type="compositionally biased region" description="Polar residues" evidence="1">
    <location>
        <begin position="437"/>
        <end position="449"/>
    </location>
</feature>
<dbReference type="AlphaFoldDB" id="A0A3Q3FC16"/>
<feature type="region of interest" description="Disordered" evidence="1">
    <location>
        <begin position="297"/>
        <end position="352"/>
    </location>
</feature>
<accession>A0A3Q3FC16</accession>
<protein>
    <submittedName>
        <fullName evidence="3">Coiled-coil domain containing 142</fullName>
    </submittedName>
</protein>
<dbReference type="GeneID" id="108240032"/>
<dbReference type="InterPro" id="IPR055350">
    <property type="entry name" value="CCDC142_C"/>
</dbReference>
<proteinExistence type="predicted"/>
<dbReference type="OMA" id="TWEQLQH"/>
<keyword evidence="4" id="KW-1185">Reference proteome</keyword>
<feature type="compositionally biased region" description="Basic and acidic residues" evidence="1">
    <location>
        <begin position="316"/>
        <end position="329"/>
    </location>
</feature>